<organism evidence="2 3">
    <name type="scientific">Acinetobacter bereziniae</name>
    <name type="common">Acinetobacter genomosp. 10</name>
    <dbReference type="NCBI Taxonomy" id="106648"/>
    <lineage>
        <taxon>Bacteria</taxon>
        <taxon>Pseudomonadati</taxon>
        <taxon>Pseudomonadota</taxon>
        <taxon>Gammaproteobacteria</taxon>
        <taxon>Moraxellales</taxon>
        <taxon>Moraxellaceae</taxon>
        <taxon>Acinetobacter</taxon>
    </lineage>
</organism>
<sequence>MKMKGSLISLMLMAMICSGCGFSGEEVVQPKADDVLQALRQQDESVVQIQLKQCQRSNMYEGQESTHPYFDLYRCTVKVERYDPILNQSFIKNEIYILNLTTSNGWTVGLR</sequence>
<dbReference type="AlphaFoldDB" id="A0A833PDG9"/>
<accession>A0A833PDG9</accession>
<reference evidence="3" key="1">
    <citation type="journal article" date="2020" name="MBio">
        <title>Horizontal gene transfer to a defensive symbiont with a reduced genome amongst a multipartite beetle microbiome.</title>
        <authorList>
            <person name="Waterworth S.C."/>
            <person name="Florez L.V."/>
            <person name="Rees E.R."/>
            <person name="Hertweck C."/>
            <person name="Kaltenpoth M."/>
            <person name="Kwan J.C."/>
        </authorList>
    </citation>
    <scope>NUCLEOTIDE SEQUENCE [LARGE SCALE GENOMIC DNA]</scope>
</reference>
<evidence type="ECO:0000256" key="1">
    <source>
        <dbReference type="SAM" id="SignalP"/>
    </source>
</evidence>
<name>A0A833PDG9_ACIBZ</name>
<evidence type="ECO:0000313" key="2">
    <source>
        <dbReference type="EMBL" id="KAF1022105.1"/>
    </source>
</evidence>
<dbReference type="EMBL" id="WNDP01000098">
    <property type="protein sequence ID" value="KAF1022105.1"/>
    <property type="molecule type" value="Genomic_DNA"/>
</dbReference>
<gene>
    <name evidence="2" type="ORF">GAK29_03273</name>
</gene>
<dbReference type="Proteomes" id="UP000490535">
    <property type="component" value="Unassembled WGS sequence"/>
</dbReference>
<feature type="signal peptide" evidence="1">
    <location>
        <begin position="1"/>
        <end position="23"/>
    </location>
</feature>
<protein>
    <recommendedName>
        <fullName evidence="4">Lipoprotein</fullName>
    </recommendedName>
</protein>
<feature type="chain" id="PRO_5032891639" description="Lipoprotein" evidence="1">
    <location>
        <begin position="24"/>
        <end position="111"/>
    </location>
</feature>
<evidence type="ECO:0008006" key="4">
    <source>
        <dbReference type="Google" id="ProtNLM"/>
    </source>
</evidence>
<evidence type="ECO:0000313" key="3">
    <source>
        <dbReference type="Proteomes" id="UP000490535"/>
    </source>
</evidence>
<proteinExistence type="predicted"/>
<keyword evidence="1" id="KW-0732">Signal</keyword>
<comment type="caution">
    <text evidence="2">The sequence shown here is derived from an EMBL/GenBank/DDBJ whole genome shotgun (WGS) entry which is preliminary data.</text>
</comment>